<dbReference type="PANTHER" id="PTHR43335">
    <property type="entry name" value="ABC TRANSPORTER, ATP-BINDING PROTEIN"/>
    <property type="match status" value="1"/>
</dbReference>
<dbReference type="GO" id="GO:0005524">
    <property type="term" value="F:ATP binding"/>
    <property type="evidence" value="ECO:0007669"/>
    <property type="project" value="UniProtKB-KW"/>
</dbReference>
<dbReference type="InterPro" id="IPR003593">
    <property type="entry name" value="AAA+_ATPase"/>
</dbReference>
<keyword evidence="7" id="KW-1185">Reference proteome</keyword>
<dbReference type="InterPro" id="IPR027417">
    <property type="entry name" value="P-loop_NTPase"/>
</dbReference>
<dbReference type="SMART" id="SM00382">
    <property type="entry name" value="AAA"/>
    <property type="match status" value="1"/>
</dbReference>
<dbReference type="GO" id="GO:0016887">
    <property type="term" value="F:ATP hydrolysis activity"/>
    <property type="evidence" value="ECO:0007669"/>
    <property type="project" value="InterPro"/>
</dbReference>
<gene>
    <name evidence="6" type="ORF">SAMN05216537_102210</name>
</gene>
<evidence type="ECO:0000313" key="6">
    <source>
        <dbReference type="EMBL" id="SEF49232.1"/>
    </source>
</evidence>
<dbReference type="InterPro" id="IPR017871">
    <property type="entry name" value="ABC_transporter-like_CS"/>
</dbReference>
<proteinExistence type="inferred from homology"/>
<evidence type="ECO:0000256" key="4">
    <source>
        <dbReference type="ARBA" id="ARBA00022840"/>
    </source>
</evidence>
<reference evidence="6 7" key="1">
    <citation type="submission" date="2016-10" db="EMBL/GenBank/DDBJ databases">
        <authorList>
            <person name="de Groot N.N."/>
        </authorList>
    </citation>
    <scope>NUCLEOTIDE SEQUENCE [LARGE SCALE GENOMIC DNA]</scope>
    <source>
        <strain evidence="6 7">D15d</strain>
    </source>
</reference>
<evidence type="ECO:0000313" key="7">
    <source>
        <dbReference type="Proteomes" id="UP000236726"/>
    </source>
</evidence>
<dbReference type="SUPFAM" id="SSF52540">
    <property type="entry name" value="P-loop containing nucleoside triphosphate hydrolases"/>
    <property type="match status" value="1"/>
</dbReference>
<keyword evidence="4 6" id="KW-0067">ATP-binding</keyword>
<evidence type="ECO:0000259" key="5">
    <source>
        <dbReference type="PROSITE" id="PS50893"/>
    </source>
</evidence>
<dbReference type="Proteomes" id="UP000236726">
    <property type="component" value="Unassembled WGS sequence"/>
</dbReference>
<dbReference type="PROSITE" id="PS00211">
    <property type="entry name" value="ABC_TRANSPORTER_1"/>
    <property type="match status" value="1"/>
</dbReference>
<evidence type="ECO:0000256" key="2">
    <source>
        <dbReference type="ARBA" id="ARBA00022448"/>
    </source>
</evidence>
<sequence>MELIFRNLCIKHGKKVIIKNMNMDFKGGQVVGLIGYNGVGKTTLLKAISGLKEFDGEILFDGMSLTKYRKKNDYPISILLNDIGIYRDLSAVDNIKIEAIYNNIPASNVESLIDACIGLAGLENDKKIPVRKYSLGMLRRLQISMLTIKKADVVLLDEPFNGLDQEGILLVRKLIEQYRKNRKIVFVSSHTLQELKLVCDKFMFVNKGEVSVRNNDKDIDIDKLYEDIIKR</sequence>
<dbReference type="Gene3D" id="3.40.50.300">
    <property type="entry name" value="P-loop containing nucleotide triphosphate hydrolases"/>
    <property type="match status" value="1"/>
</dbReference>
<dbReference type="AlphaFoldDB" id="A0A1H5SF52"/>
<dbReference type="Pfam" id="PF00005">
    <property type="entry name" value="ABC_tran"/>
    <property type="match status" value="1"/>
</dbReference>
<comment type="similarity">
    <text evidence="1">Belongs to the ABC transporter superfamily.</text>
</comment>
<dbReference type="RefSeq" id="WP_103952242.1">
    <property type="nucleotide sequence ID" value="NZ_FNUL01000002.1"/>
</dbReference>
<evidence type="ECO:0000256" key="3">
    <source>
        <dbReference type="ARBA" id="ARBA00022741"/>
    </source>
</evidence>
<organism evidence="6 7">
    <name type="scientific">Lachnospira multipara</name>
    <dbReference type="NCBI Taxonomy" id="28051"/>
    <lineage>
        <taxon>Bacteria</taxon>
        <taxon>Bacillati</taxon>
        <taxon>Bacillota</taxon>
        <taxon>Clostridia</taxon>
        <taxon>Lachnospirales</taxon>
        <taxon>Lachnospiraceae</taxon>
        <taxon>Lachnospira</taxon>
    </lineage>
</organism>
<dbReference type="InterPro" id="IPR003439">
    <property type="entry name" value="ABC_transporter-like_ATP-bd"/>
</dbReference>
<dbReference type="PROSITE" id="PS50893">
    <property type="entry name" value="ABC_TRANSPORTER_2"/>
    <property type="match status" value="1"/>
</dbReference>
<dbReference type="EMBL" id="FNUL01000002">
    <property type="protein sequence ID" value="SEF49232.1"/>
    <property type="molecule type" value="Genomic_DNA"/>
</dbReference>
<keyword evidence="3" id="KW-0547">Nucleotide-binding</keyword>
<name>A0A1H5SF52_9FIRM</name>
<protein>
    <submittedName>
        <fullName evidence="6">ABC-2 type transport system ATP-binding protein/lipopolysaccharide export system ATP-binding protein</fullName>
    </submittedName>
</protein>
<evidence type="ECO:0000256" key="1">
    <source>
        <dbReference type="ARBA" id="ARBA00005417"/>
    </source>
</evidence>
<accession>A0A1H5SF52</accession>
<feature type="domain" description="ABC transporter" evidence="5">
    <location>
        <begin position="3"/>
        <end position="231"/>
    </location>
</feature>
<keyword evidence="2" id="KW-0813">Transport</keyword>